<sequence>MAMQVSWIDADQIKALVAQIEMPAPRPEAAPEVVELDTVPSDSSEAWGFLAEREVPPASHAFLPPAPPVPEKFVAAPVAPPAPVQSDPLNAFVSDAEDEPFEESGIDQPLQSPSSALPLSRIRDKLRAIRQRAADAGILTRTNGAAQADAVPFVMPKPEESLPQTPRAKGAAASSAPVSASAARSAKMAFEIPRGPREVRLAAFAGWARQVLREDGGGQLLVMRDDGEVLWGGGEAKSGLALSTMMACGAAIRASVLSARETPAVIHQPLASGNILTVIPCETTGGIVHAAVAAPTGLSHEQAHQLRGALCAAMN</sequence>
<evidence type="ECO:0000313" key="3">
    <source>
        <dbReference type="Proteomes" id="UP000590740"/>
    </source>
</evidence>
<evidence type="ECO:0000313" key="2">
    <source>
        <dbReference type="EMBL" id="MBB5034277.1"/>
    </source>
</evidence>
<dbReference type="Proteomes" id="UP000590740">
    <property type="component" value="Unassembled WGS sequence"/>
</dbReference>
<reference evidence="2 3" key="1">
    <citation type="submission" date="2020-08" db="EMBL/GenBank/DDBJ databases">
        <title>Genomic Encyclopedia of Type Strains, Phase IV (KMG-IV): sequencing the most valuable type-strain genomes for metagenomic binning, comparative biology and taxonomic classification.</title>
        <authorList>
            <person name="Goeker M."/>
        </authorList>
    </citation>
    <scope>NUCLEOTIDE SEQUENCE [LARGE SCALE GENOMIC DNA]</scope>
    <source>
        <strain evidence="2 3">DSM 12252</strain>
    </source>
</reference>
<comment type="caution">
    <text evidence="2">The sequence shown here is derived from an EMBL/GenBank/DDBJ whole genome shotgun (WGS) entry which is preliminary data.</text>
</comment>
<organism evidence="2 3">
    <name type="scientific">Prosthecobacter vanneervenii</name>
    <dbReference type="NCBI Taxonomy" id="48466"/>
    <lineage>
        <taxon>Bacteria</taxon>
        <taxon>Pseudomonadati</taxon>
        <taxon>Verrucomicrobiota</taxon>
        <taxon>Verrucomicrobiia</taxon>
        <taxon>Verrucomicrobiales</taxon>
        <taxon>Verrucomicrobiaceae</taxon>
        <taxon>Prosthecobacter</taxon>
    </lineage>
</organism>
<dbReference type="AlphaFoldDB" id="A0A7W8DLL0"/>
<accession>A0A7W8DLL0</accession>
<protein>
    <submittedName>
        <fullName evidence="2">Uncharacterized protein</fullName>
    </submittedName>
</protein>
<proteinExistence type="predicted"/>
<feature type="compositionally biased region" description="Low complexity" evidence="1">
    <location>
        <begin position="108"/>
        <end position="117"/>
    </location>
</feature>
<evidence type="ECO:0000256" key="1">
    <source>
        <dbReference type="SAM" id="MobiDB-lite"/>
    </source>
</evidence>
<dbReference type="EMBL" id="JACHIG010000009">
    <property type="protein sequence ID" value="MBB5034277.1"/>
    <property type="molecule type" value="Genomic_DNA"/>
</dbReference>
<gene>
    <name evidence="2" type="ORF">HNQ65_003871</name>
</gene>
<name>A0A7W8DLL0_9BACT</name>
<keyword evidence="3" id="KW-1185">Reference proteome</keyword>
<feature type="region of interest" description="Disordered" evidence="1">
    <location>
        <begin position="97"/>
        <end position="117"/>
    </location>
</feature>